<evidence type="ECO:0000256" key="1">
    <source>
        <dbReference type="ARBA" id="ARBA00004141"/>
    </source>
</evidence>
<dbReference type="InterPro" id="IPR011701">
    <property type="entry name" value="MFS"/>
</dbReference>
<dbReference type="Proteomes" id="UP000500961">
    <property type="component" value="Chromosome"/>
</dbReference>
<evidence type="ECO:0000256" key="2">
    <source>
        <dbReference type="ARBA" id="ARBA00022448"/>
    </source>
</evidence>
<feature type="transmembrane region" description="Helical" evidence="6">
    <location>
        <begin position="79"/>
        <end position="96"/>
    </location>
</feature>
<dbReference type="AlphaFoldDB" id="A0A7D3XFK0"/>
<dbReference type="InterPro" id="IPR005829">
    <property type="entry name" value="Sugar_transporter_CS"/>
</dbReference>
<feature type="transmembrane region" description="Helical" evidence="6">
    <location>
        <begin position="169"/>
        <end position="187"/>
    </location>
</feature>
<accession>A0A7D3XFK0</accession>
<dbReference type="GO" id="GO:0022857">
    <property type="term" value="F:transmembrane transporter activity"/>
    <property type="evidence" value="ECO:0007669"/>
    <property type="project" value="InterPro"/>
</dbReference>
<evidence type="ECO:0000256" key="4">
    <source>
        <dbReference type="ARBA" id="ARBA00022989"/>
    </source>
</evidence>
<feature type="transmembrane region" description="Helical" evidence="6">
    <location>
        <begin position="262"/>
        <end position="287"/>
    </location>
</feature>
<keyword evidence="5 6" id="KW-0472">Membrane</keyword>
<feature type="transmembrane region" description="Helical" evidence="6">
    <location>
        <begin position="224"/>
        <end position="241"/>
    </location>
</feature>
<organism evidence="8 9">
    <name type="scientific">Tenuifilum thalassicum</name>
    <dbReference type="NCBI Taxonomy" id="2590900"/>
    <lineage>
        <taxon>Bacteria</taxon>
        <taxon>Pseudomonadati</taxon>
        <taxon>Bacteroidota</taxon>
        <taxon>Bacteroidia</taxon>
        <taxon>Bacteroidales</taxon>
        <taxon>Tenuifilaceae</taxon>
        <taxon>Tenuifilum</taxon>
    </lineage>
</organism>
<feature type="transmembrane region" description="Helical" evidence="6">
    <location>
        <begin position="138"/>
        <end position="163"/>
    </location>
</feature>
<evidence type="ECO:0000256" key="6">
    <source>
        <dbReference type="SAM" id="Phobius"/>
    </source>
</evidence>
<keyword evidence="9" id="KW-1185">Reference proteome</keyword>
<feature type="transmembrane region" description="Helical" evidence="6">
    <location>
        <begin position="328"/>
        <end position="347"/>
    </location>
</feature>
<proteinExistence type="predicted"/>
<dbReference type="PROSITE" id="PS00216">
    <property type="entry name" value="SUGAR_TRANSPORT_1"/>
    <property type="match status" value="1"/>
</dbReference>
<keyword evidence="3 6" id="KW-0812">Transmembrane</keyword>
<dbReference type="PANTHER" id="PTHR42718:SF9">
    <property type="entry name" value="MAJOR FACILITATOR SUPERFAMILY MULTIDRUG TRANSPORTER MFSC"/>
    <property type="match status" value="1"/>
</dbReference>
<dbReference type="InterPro" id="IPR020846">
    <property type="entry name" value="MFS_dom"/>
</dbReference>
<dbReference type="Pfam" id="PF07690">
    <property type="entry name" value="MFS_1"/>
    <property type="match status" value="1"/>
</dbReference>
<dbReference type="Gene3D" id="1.20.1250.20">
    <property type="entry name" value="MFS general substrate transporter like domains"/>
    <property type="match status" value="1"/>
</dbReference>
<dbReference type="GO" id="GO:0016020">
    <property type="term" value="C:membrane"/>
    <property type="evidence" value="ECO:0007669"/>
    <property type="project" value="UniProtKB-SubCell"/>
</dbReference>
<comment type="subcellular location">
    <subcellularLocation>
        <location evidence="1">Membrane</location>
        <topology evidence="1">Multi-pass membrane protein</topology>
    </subcellularLocation>
</comment>
<dbReference type="SUPFAM" id="SSF103473">
    <property type="entry name" value="MFS general substrate transporter"/>
    <property type="match status" value="1"/>
</dbReference>
<feature type="transmembrane region" description="Helical" evidence="6">
    <location>
        <begin position="12"/>
        <end position="35"/>
    </location>
</feature>
<feature type="transmembrane region" description="Helical" evidence="6">
    <location>
        <begin position="47"/>
        <end position="67"/>
    </location>
</feature>
<evidence type="ECO:0000256" key="3">
    <source>
        <dbReference type="ARBA" id="ARBA00022692"/>
    </source>
</evidence>
<keyword evidence="4 6" id="KW-1133">Transmembrane helix</keyword>
<dbReference type="Gene3D" id="1.20.1720.10">
    <property type="entry name" value="Multidrug resistance protein D"/>
    <property type="match status" value="1"/>
</dbReference>
<gene>
    <name evidence="8" type="ORF">FHG85_11965</name>
</gene>
<dbReference type="CDD" id="cd17321">
    <property type="entry name" value="MFS_MMR_MDR_like"/>
    <property type="match status" value="1"/>
</dbReference>
<evidence type="ECO:0000259" key="7">
    <source>
        <dbReference type="PROSITE" id="PS50850"/>
    </source>
</evidence>
<feature type="transmembrane region" description="Helical" evidence="6">
    <location>
        <begin position="199"/>
        <end position="218"/>
    </location>
</feature>
<sequence length="462" mass="49441">MHSQNRRREAIIVLILVMFTSFITPFIGSAINLALPKIGHEFNLNAVTMSWVTMSFLLSSAIFLVPIGKLADIYGRKRLFLLGNLILSLASLGAVFSPNGSVLIALRAIQGVGSAMMFATGIALITSVFPPNERGRAIGLNVTAVYVGLSAAPVIGGFLIDALGWRSLFYIPALLGIPAVVAAIFTIKGEWAEAKGEKFDLLGSVVFMISMSALMYGFSKLPTPYAFILTIAGGLGLYIFVRLQMKAEFPVFNVSLFKTNRLFAFSNLAALINYATTFAITFMLSLYLQYIKGLSPRDAGMLLVIQPLVMAAIASWSGRMSDKKDPRILASAGMAVIALGLAMLVPIGMNTSVIYIGVVLVILGFGFGLFSSPNTNAIMGSVEKRYAGLASGTVATMRLVGQMLSMGIATMMIHIFIGTSTINPSNYKQFILSSAITFSVFVALSALGIWASLARGKISQEV</sequence>
<dbReference type="PANTHER" id="PTHR42718">
    <property type="entry name" value="MAJOR FACILITATOR SUPERFAMILY MULTIDRUG TRANSPORTER MFSC"/>
    <property type="match status" value="1"/>
</dbReference>
<feature type="domain" description="Major facilitator superfamily (MFS) profile" evidence="7">
    <location>
        <begin position="13"/>
        <end position="457"/>
    </location>
</feature>
<name>A0A7D3XFK0_9BACT</name>
<protein>
    <submittedName>
        <fullName evidence="8">MFS transporter</fullName>
    </submittedName>
</protein>
<feature type="transmembrane region" description="Helical" evidence="6">
    <location>
        <begin position="430"/>
        <end position="453"/>
    </location>
</feature>
<dbReference type="FunFam" id="1.20.1250.20:FF:000503">
    <property type="entry name" value="Drug resistance transporter, EmrB/QacA subfamily"/>
    <property type="match status" value="1"/>
</dbReference>
<feature type="transmembrane region" description="Helical" evidence="6">
    <location>
        <begin position="353"/>
        <end position="370"/>
    </location>
</feature>
<evidence type="ECO:0000313" key="9">
    <source>
        <dbReference type="Proteomes" id="UP000500961"/>
    </source>
</evidence>
<evidence type="ECO:0000256" key="5">
    <source>
        <dbReference type="ARBA" id="ARBA00023136"/>
    </source>
</evidence>
<feature type="transmembrane region" description="Helical" evidence="6">
    <location>
        <begin position="102"/>
        <end position="126"/>
    </location>
</feature>
<feature type="transmembrane region" description="Helical" evidence="6">
    <location>
        <begin position="299"/>
        <end position="316"/>
    </location>
</feature>
<dbReference type="RefSeq" id="WP_173076209.1">
    <property type="nucleotide sequence ID" value="NZ_CP041345.1"/>
</dbReference>
<feature type="transmembrane region" description="Helical" evidence="6">
    <location>
        <begin position="399"/>
        <end position="418"/>
    </location>
</feature>
<dbReference type="EMBL" id="CP041345">
    <property type="protein sequence ID" value="QKG80947.1"/>
    <property type="molecule type" value="Genomic_DNA"/>
</dbReference>
<evidence type="ECO:0000313" key="8">
    <source>
        <dbReference type="EMBL" id="QKG80947.1"/>
    </source>
</evidence>
<keyword evidence="2" id="KW-0813">Transport</keyword>
<dbReference type="KEGG" id="ttz:FHG85_11965"/>
<reference evidence="8 9" key="1">
    <citation type="submission" date="2019-07" db="EMBL/GenBank/DDBJ databases">
        <title>Thalassofilum flectens gen. nov., sp. nov., a novel moderate thermophilic anaerobe from a shallow sea hot spring in Kunashir Island (Russia), representing a new family in the order Bacteroidales, and proposal of Thalassofilacea fam. nov.</title>
        <authorList>
            <person name="Kochetkova T.V."/>
            <person name="Podosokorskaya O.A."/>
            <person name="Novikov A."/>
            <person name="Elcheninov A.G."/>
            <person name="Toshchakov S.V."/>
            <person name="Kublanov I.V."/>
        </authorList>
    </citation>
    <scope>NUCLEOTIDE SEQUENCE [LARGE SCALE GENOMIC DNA]</scope>
    <source>
        <strain evidence="8 9">38-H</strain>
    </source>
</reference>
<dbReference type="PROSITE" id="PS50850">
    <property type="entry name" value="MFS"/>
    <property type="match status" value="1"/>
</dbReference>
<dbReference type="InterPro" id="IPR036259">
    <property type="entry name" value="MFS_trans_sf"/>
</dbReference>